<dbReference type="KEGG" id="sge:DWG14_00130"/>
<name>A0AAI8KU83_9ACTN</name>
<evidence type="ECO:0000313" key="1">
    <source>
        <dbReference type="EMBL" id="AYC35922.1"/>
    </source>
</evidence>
<sequence length="54" mass="6098">MATCRGRRMDQAFTDPRLCTAIVDRLIFNRTFSESCTDSCRLARTRAMPEAAAI</sequence>
<dbReference type="AlphaFoldDB" id="A0AAI8KU83"/>
<dbReference type="Proteomes" id="UP000265765">
    <property type="component" value="Chromosome"/>
</dbReference>
<proteinExistence type="predicted"/>
<accession>A0AAI8KU83</accession>
<evidence type="ECO:0000313" key="2">
    <source>
        <dbReference type="Proteomes" id="UP000265765"/>
    </source>
</evidence>
<protein>
    <submittedName>
        <fullName evidence="1">Uncharacterized protein</fullName>
    </submittedName>
</protein>
<gene>
    <name evidence="1" type="ORF">DWG14_00130</name>
</gene>
<reference evidence="1 2" key="1">
    <citation type="submission" date="2018-09" db="EMBL/GenBank/DDBJ databases">
        <title>Production of Trimethoprim by Streptomyces sp. 3E-1.</title>
        <authorList>
            <person name="Kang H.J."/>
            <person name="Kim S.B."/>
        </authorList>
    </citation>
    <scope>NUCLEOTIDE SEQUENCE [LARGE SCALE GENOMIC DNA]</scope>
    <source>
        <strain evidence="1 2">3E-1</strain>
    </source>
</reference>
<organism evidence="1 2">
    <name type="scientific">Streptomyces griseorubiginosus</name>
    <dbReference type="NCBI Taxonomy" id="67304"/>
    <lineage>
        <taxon>Bacteria</taxon>
        <taxon>Bacillati</taxon>
        <taxon>Actinomycetota</taxon>
        <taxon>Actinomycetes</taxon>
        <taxon>Kitasatosporales</taxon>
        <taxon>Streptomycetaceae</taxon>
        <taxon>Streptomyces</taxon>
    </lineage>
</organism>
<dbReference type="EMBL" id="CP032427">
    <property type="protein sequence ID" value="AYC35922.1"/>
    <property type="molecule type" value="Genomic_DNA"/>
</dbReference>